<dbReference type="Proteomes" id="UP001140087">
    <property type="component" value="Unassembled WGS sequence"/>
</dbReference>
<name>A0ACC1L089_9FUNG</name>
<proteinExistence type="predicted"/>
<comment type="caution">
    <text evidence="1">The sequence shown here is derived from an EMBL/GenBank/DDBJ whole genome shotgun (WGS) entry which is preliminary data.</text>
</comment>
<evidence type="ECO:0000313" key="2">
    <source>
        <dbReference type="Proteomes" id="UP001140087"/>
    </source>
</evidence>
<sequence length="182" mass="19040">MVVYGATALVSPTKKASWPSTYVARMARVGSSPRCCRSGRRKANRSSCAMACSTLAAEITPLSVPVTLVAIAPTGTASGRMLISCSTLKLLRSVLRRVVAPSPTAMPMYSTNVMSTAHSVPFGIDRLGLRSADDIDAPAMMPMHAGNSTPSTEPTVSAARPAAIGARSGHRFSRNVAMLHPV</sequence>
<organism evidence="1 2">
    <name type="scientific">Coemansia helicoidea</name>
    <dbReference type="NCBI Taxonomy" id="1286919"/>
    <lineage>
        <taxon>Eukaryota</taxon>
        <taxon>Fungi</taxon>
        <taxon>Fungi incertae sedis</taxon>
        <taxon>Zoopagomycota</taxon>
        <taxon>Kickxellomycotina</taxon>
        <taxon>Kickxellomycetes</taxon>
        <taxon>Kickxellales</taxon>
        <taxon>Kickxellaceae</taxon>
        <taxon>Coemansia</taxon>
    </lineage>
</organism>
<accession>A0ACC1L089</accession>
<reference evidence="1" key="1">
    <citation type="submission" date="2022-07" db="EMBL/GenBank/DDBJ databases">
        <title>Phylogenomic reconstructions and comparative analyses of Kickxellomycotina fungi.</title>
        <authorList>
            <person name="Reynolds N.K."/>
            <person name="Stajich J.E."/>
            <person name="Barry K."/>
            <person name="Grigoriev I.V."/>
            <person name="Crous P."/>
            <person name="Smith M.E."/>
        </authorList>
    </citation>
    <scope>NUCLEOTIDE SEQUENCE</scope>
    <source>
        <strain evidence="1">BCRC 34780</strain>
    </source>
</reference>
<evidence type="ECO:0000313" key="1">
    <source>
        <dbReference type="EMBL" id="KAJ2798591.1"/>
    </source>
</evidence>
<protein>
    <submittedName>
        <fullName evidence="1">Uncharacterized protein</fullName>
    </submittedName>
</protein>
<keyword evidence="2" id="KW-1185">Reference proteome</keyword>
<dbReference type="EMBL" id="JANBUN010001328">
    <property type="protein sequence ID" value="KAJ2798591.1"/>
    <property type="molecule type" value="Genomic_DNA"/>
</dbReference>
<gene>
    <name evidence="1" type="ORF">H4R21_003866</name>
</gene>